<reference evidence="4" key="1">
    <citation type="submission" date="2023-07" db="EMBL/GenBank/DDBJ databases">
        <title>Bifidobacterium aquikefiriaerophilum sp. nov. and Bifidobacterium eccum sp. nov., isolated from water kefir.</title>
        <authorList>
            <person name="Breselge S."/>
            <person name="Bellassi P."/>
            <person name="Barcenilla C."/>
            <person name="Alvarez-Ordonez A."/>
            <person name="Morelli L."/>
            <person name="Cotter P.D."/>
        </authorList>
    </citation>
    <scope>NUCLEOTIDE SEQUENCE</scope>
    <source>
        <strain evidence="4">WK012_4_13</strain>
        <strain evidence="3">WK013_4_14</strain>
        <strain evidence="2">WK048_4_13</strain>
    </source>
</reference>
<feature type="transmembrane region" description="Helical" evidence="1">
    <location>
        <begin position="183"/>
        <end position="205"/>
    </location>
</feature>
<protein>
    <submittedName>
        <fullName evidence="4">DUF624 domain-containing protein</fullName>
    </submittedName>
</protein>
<dbReference type="RefSeq" id="WP_369341523.1">
    <property type="nucleotide sequence ID" value="NZ_CP129675.1"/>
</dbReference>
<evidence type="ECO:0000313" key="3">
    <source>
        <dbReference type="EMBL" id="XDS49338.1"/>
    </source>
</evidence>
<dbReference type="AlphaFoldDB" id="A0AB39UNL8"/>
<evidence type="ECO:0000313" key="4">
    <source>
        <dbReference type="EMBL" id="XDS50559.1"/>
    </source>
</evidence>
<evidence type="ECO:0000313" key="2">
    <source>
        <dbReference type="EMBL" id="XDS45879.1"/>
    </source>
</evidence>
<keyword evidence="1" id="KW-0812">Transmembrane</keyword>
<name>A0AB39UNL8_9BIFI</name>
<feature type="transmembrane region" description="Helical" evidence="1">
    <location>
        <begin position="156"/>
        <end position="177"/>
    </location>
</feature>
<dbReference type="EMBL" id="CP129683">
    <property type="protein sequence ID" value="XDS50559.1"/>
    <property type="molecule type" value="Genomic_DNA"/>
</dbReference>
<dbReference type="Pfam" id="PF04854">
    <property type="entry name" value="DUF624"/>
    <property type="match status" value="1"/>
</dbReference>
<organism evidence="4">
    <name type="scientific">Bifidobacterium fermentum</name>
    <dbReference type="NCBI Taxonomy" id="3059035"/>
    <lineage>
        <taxon>Bacteria</taxon>
        <taxon>Bacillati</taxon>
        <taxon>Actinomycetota</taxon>
        <taxon>Actinomycetes</taxon>
        <taxon>Bifidobacteriales</taxon>
        <taxon>Bifidobacteriaceae</taxon>
        <taxon>Bifidobacterium</taxon>
    </lineage>
</organism>
<dbReference type="KEGG" id="bfk:QN062_09290"/>
<feature type="transmembrane region" description="Helical" evidence="1">
    <location>
        <begin position="113"/>
        <end position="136"/>
    </location>
</feature>
<dbReference type="InterPro" id="IPR006938">
    <property type="entry name" value="DUF624"/>
</dbReference>
<keyword evidence="1" id="KW-0472">Membrane</keyword>
<accession>A0AB39UNL8</accession>
<keyword evidence="1" id="KW-1133">Transmembrane helix</keyword>
<dbReference type="EMBL" id="CP129682">
    <property type="protein sequence ID" value="XDS49338.1"/>
    <property type="molecule type" value="Genomic_DNA"/>
</dbReference>
<evidence type="ECO:0000256" key="1">
    <source>
        <dbReference type="SAM" id="Phobius"/>
    </source>
</evidence>
<dbReference type="EMBL" id="CP129675">
    <property type="protein sequence ID" value="XDS45879.1"/>
    <property type="molecule type" value="Genomic_DNA"/>
</dbReference>
<sequence length="226" mass="25468">MLSRFSLRYERICRMIVTIFAVNVAMVAHTLLGAVIVGFFPSIAAAHSTYRLWLLSSDRVWSVRKTWSTFHGFWKGEIRSANEFGWSLSGVWLLLIVDYWMVNWHDIGGTIGIGISGALVVIMVFVGMFTLLSWVLRSNFNESNRWAIKTTLQMVVARPLCSLITAALFMLTVWAWYTWPGILVVFGLSVPAFLSSITVFSYARLPGMDIHGTRFSVATPSNNTED</sequence>
<gene>
    <name evidence="4" type="ORF">QN062_09290</name>
    <name evidence="3" type="ORF">QN216_03490</name>
    <name evidence="2" type="ORF">QN217_06950</name>
</gene>
<proteinExistence type="predicted"/>